<feature type="domain" description="ABC transporter" evidence="6">
    <location>
        <begin position="15"/>
        <end position="238"/>
    </location>
</feature>
<dbReference type="OrthoDB" id="9786950at2"/>
<sequence>MDIVQSDPSAVAPVIQAHDLTFEVAGPAGRVNILKGVGMQVGRGEVVGIVGPSGSGKTSLLMLLAGLDKPSGGTLSVAGHALAGMDEDALARFRREEVGIVFQSFHLVPTMTALENVAMPLEFAGDDGAFAKAEAALTSVGLGHRVHHYPGQLSGGEQQRVAVARAFVATPSLILADEPTGNLDRATGQHVMELLFGLRERHGTTLVLITHDPALAARCDRQFHMQDGILTEQAVLPA</sequence>
<name>A0A437MMS6_9PROT</name>
<keyword evidence="2" id="KW-0997">Cell inner membrane</keyword>
<gene>
    <name evidence="7" type="ORF">EOD42_02185</name>
</gene>
<dbReference type="InterPro" id="IPR027417">
    <property type="entry name" value="P-loop_NTPase"/>
</dbReference>
<proteinExistence type="inferred from homology"/>
<dbReference type="AlphaFoldDB" id="A0A437MMS6"/>
<evidence type="ECO:0000256" key="2">
    <source>
        <dbReference type="ARBA" id="ARBA00022519"/>
    </source>
</evidence>
<dbReference type="InterPro" id="IPR017871">
    <property type="entry name" value="ABC_transporter-like_CS"/>
</dbReference>
<dbReference type="GO" id="GO:0005524">
    <property type="term" value="F:ATP binding"/>
    <property type="evidence" value="ECO:0007669"/>
    <property type="project" value="UniProtKB-KW"/>
</dbReference>
<dbReference type="InterPro" id="IPR003593">
    <property type="entry name" value="AAA+_ATPase"/>
</dbReference>
<evidence type="ECO:0000256" key="5">
    <source>
        <dbReference type="ARBA" id="ARBA00038388"/>
    </source>
</evidence>
<dbReference type="GO" id="GO:0016887">
    <property type="term" value="F:ATP hydrolysis activity"/>
    <property type="evidence" value="ECO:0007669"/>
    <property type="project" value="InterPro"/>
</dbReference>
<comment type="caution">
    <text evidence="7">The sequence shown here is derived from an EMBL/GenBank/DDBJ whole genome shotgun (WGS) entry which is preliminary data.</text>
</comment>
<dbReference type="PROSITE" id="PS00211">
    <property type="entry name" value="ABC_TRANSPORTER_1"/>
    <property type="match status" value="1"/>
</dbReference>
<reference evidence="7 8" key="1">
    <citation type="submission" date="2019-01" db="EMBL/GenBank/DDBJ databases">
        <authorList>
            <person name="Chen W.-M."/>
        </authorList>
    </citation>
    <scope>NUCLEOTIDE SEQUENCE [LARGE SCALE GENOMIC DNA]</scope>
    <source>
        <strain evidence="7 8">CCP-6</strain>
    </source>
</reference>
<evidence type="ECO:0000313" key="8">
    <source>
        <dbReference type="Proteomes" id="UP000282957"/>
    </source>
</evidence>
<dbReference type="PROSITE" id="PS50893">
    <property type="entry name" value="ABC_TRANSPORTER_2"/>
    <property type="match status" value="1"/>
</dbReference>
<dbReference type="PANTHER" id="PTHR24220">
    <property type="entry name" value="IMPORT ATP-BINDING PROTEIN"/>
    <property type="match status" value="1"/>
</dbReference>
<dbReference type="GO" id="GO:0022857">
    <property type="term" value="F:transmembrane transporter activity"/>
    <property type="evidence" value="ECO:0007669"/>
    <property type="project" value="TreeGrafter"/>
</dbReference>
<dbReference type="GO" id="GO:0005886">
    <property type="term" value="C:plasma membrane"/>
    <property type="evidence" value="ECO:0007669"/>
    <property type="project" value="TreeGrafter"/>
</dbReference>
<keyword evidence="2" id="KW-1003">Cell membrane</keyword>
<dbReference type="RefSeq" id="WP_127785478.1">
    <property type="nucleotide sequence ID" value="NZ_SACL01000001.1"/>
</dbReference>
<keyword evidence="2" id="KW-0472">Membrane</keyword>
<evidence type="ECO:0000256" key="4">
    <source>
        <dbReference type="ARBA" id="ARBA00022840"/>
    </source>
</evidence>
<dbReference type="InterPro" id="IPR015854">
    <property type="entry name" value="ABC_transpr_LolD-like"/>
</dbReference>
<keyword evidence="3" id="KW-0547">Nucleotide-binding</keyword>
<evidence type="ECO:0000313" key="7">
    <source>
        <dbReference type="EMBL" id="RVT98941.1"/>
    </source>
</evidence>
<dbReference type="InterPro" id="IPR017911">
    <property type="entry name" value="MacB-like_ATP-bd"/>
</dbReference>
<dbReference type="InterPro" id="IPR003439">
    <property type="entry name" value="ABC_transporter-like_ATP-bd"/>
</dbReference>
<dbReference type="SUPFAM" id="SSF52540">
    <property type="entry name" value="P-loop containing nucleoside triphosphate hydrolases"/>
    <property type="match status" value="1"/>
</dbReference>
<evidence type="ECO:0000256" key="3">
    <source>
        <dbReference type="ARBA" id="ARBA00022741"/>
    </source>
</evidence>
<evidence type="ECO:0000256" key="1">
    <source>
        <dbReference type="ARBA" id="ARBA00022448"/>
    </source>
</evidence>
<keyword evidence="4 7" id="KW-0067">ATP-binding</keyword>
<accession>A0A437MMS6</accession>
<comment type="similarity">
    <text evidence="5">Belongs to the ABC transporter superfamily. Macrolide exporter (TC 3.A.1.122) family.</text>
</comment>
<dbReference type="GO" id="GO:0098796">
    <property type="term" value="C:membrane protein complex"/>
    <property type="evidence" value="ECO:0007669"/>
    <property type="project" value="UniProtKB-ARBA"/>
</dbReference>
<dbReference type="EMBL" id="SACL01000001">
    <property type="protein sequence ID" value="RVT98941.1"/>
    <property type="molecule type" value="Genomic_DNA"/>
</dbReference>
<dbReference type="Pfam" id="PF00005">
    <property type="entry name" value="ABC_tran"/>
    <property type="match status" value="1"/>
</dbReference>
<dbReference type="FunFam" id="3.40.50.300:FF:000032">
    <property type="entry name" value="Export ABC transporter ATP-binding protein"/>
    <property type="match status" value="1"/>
</dbReference>
<organism evidence="7 8">
    <name type="scientific">Rhodovarius crocodyli</name>
    <dbReference type="NCBI Taxonomy" id="1979269"/>
    <lineage>
        <taxon>Bacteria</taxon>
        <taxon>Pseudomonadati</taxon>
        <taxon>Pseudomonadota</taxon>
        <taxon>Alphaproteobacteria</taxon>
        <taxon>Acetobacterales</taxon>
        <taxon>Roseomonadaceae</taxon>
        <taxon>Rhodovarius</taxon>
    </lineage>
</organism>
<evidence type="ECO:0000259" key="6">
    <source>
        <dbReference type="PROSITE" id="PS50893"/>
    </source>
</evidence>
<protein>
    <submittedName>
        <fullName evidence="7">ABC transporter ATP-binding protein</fullName>
    </submittedName>
</protein>
<dbReference type="Proteomes" id="UP000282957">
    <property type="component" value="Unassembled WGS sequence"/>
</dbReference>
<dbReference type="PANTHER" id="PTHR24220:SF659">
    <property type="entry name" value="TRANSPORTER, PUTATIVE-RELATED"/>
    <property type="match status" value="1"/>
</dbReference>
<dbReference type="CDD" id="cd03255">
    <property type="entry name" value="ABC_MJ0796_LolCDE_FtsE"/>
    <property type="match status" value="1"/>
</dbReference>
<dbReference type="Gene3D" id="3.40.50.300">
    <property type="entry name" value="P-loop containing nucleotide triphosphate hydrolases"/>
    <property type="match status" value="1"/>
</dbReference>
<keyword evidence="1" id="KW-0813">Transport</keyword>
<keyword evidence="8" id="KW-1185">Reference proteome</keyword>
<dbReference type="SMART" id="SM00382">
    <property type="entry name" value="AAA"/>
    <property type="match status" value="1"/>
</dbReference>